<feature type="compositionally biased region" description="Polar residues" evidence="1">
    <location>
        <begin position="716"/>
        <end position="727"/>
    </location>
</feature>
<feature type="compositionally biased region" description="Low complexity" evidence="1">
    <location>
        <begin position="662"/>
        <end position="674"/>
    </location>
</feature>
<feature type="compositionally biased region" description="Low complexity" evidence="1">
    <location>
        <begin position="420"/>
        <end position="448"/>
    </location>
</feature>
<evidence type="ECO:0000313" key="4">
    <source>
        <dbReference type="Proteomes" id="UP000239649"/>
    </source>
</evidence>
<feature type="region of interest" description="Disordered" evidence="1">
    <location>
        <begin position="409"/>
        <end position="802"/>
    </location>
</feature>
<feature type="domain" description="Apple" evidence="2">
    <location>
        <begin position="216"/>
        <end position="278"/>
    </location>
</feature>
<evidence type="ECO:0000313" key="3">
    <source>
        <dbReference type="EMBL" id="PSC70819.1"/>
    </source>
</evidence>
<dbReference type="AlphaFoldDB" id="A0A2P6V9Q5"/>
<dbReference type="Gene3D" id="3.50.4.10">
    <property type="entry name" value="Hepatocyte Growth Factor"/>
    <property type="match status" value="2"/>
</dbReference>
<evidence type="ECO:0000256" key="1">
    <source>
        <dbReference type="SAM" id="MobiDB-lite"/>
    </source>
</evidence>
<feature type="region of interest" description="Disordered" evidence="1">
    <location>
        <begin position="890"/>
        <end position="922"/>
    </location>
</feature>
<keyword evidence="4" id="KW-1185">Reference proteome</keyword>
<feature type="domain" description="Apple" evidence="2">
    <location>
        <begin position="309"/>
        <end position="369"/>
    </location>
</feature>
<protein>
    <recommendedName>
        <fullName evidence="2">Apple domain-containing protein</fullName>
    </recommendedName>
</protein>
<gene>
    <name evidence="3" type="ORF">C2E20_5824</name>
</gene>
<name>A0A2P6V9Q5_9CHLO</name>
<sequence length="1048" mass="107880">MKGRANELAAKAAAEGVEGMAEFIAGGLEADGDLEAAEALRASSDAFEEAVGFAINAVACTGDVSKGARIGAALGGLATLPFGGGGALPGGVLGGALSATFSSSCHDAVRGLFETGEAVERAVSTIVEATCPGDAVEMADADACELHCVAQFPGCYTWYLESGRCCMCKPYCNNYDVGTDVDSPTPDYSPTPTPLYSPEPSGGAAGATCGTFDYDTDYSGGDIVPVTTKWADTAVAAASPQDCCDACTLYAFCQAWTFAAAENCQERLPHAPGCCFLKKGTGWSAAAAPGMISGTTAVPAASCSLEFDTDFVGGDLYSASGKDLVVATVSDADCCQSCARVEGCGAWTITPPSFCSDTLPGATGCCFLKTVDGWTRTTDSLGVVTSGQLLSTGRLANLLADQLRRMSISPEPPPMLAACPPQQQQQQQQQQQRSPSLPGSPQRSLSLRGLAEMDREGGTPCASAGNSAAAAHRAQRQQAEQPAAALPSLCSPMQDTPADVPLLPPSQLEQRRGCESPGDAPQPLALAFGRSVSEDLPAGSPMAESPAAAAAASPAAAHTAGNSRGAGTLRPRSRLAGTPASVGGQDPLCSMPTPACIRNWTDDDSDDSAGSPAAGSPANTPPGVTQTPPYVRRALAAAAAPTQLPPPPQQQQQQDSPVGIDADMAQASPPAAAPGWSRADEEAELPPEELPLAELLVPDSETEDELEVALPRQLAASPQQERQQHSTAPAPDRQPAPQRPAGSDLSQQQLQAQGQQQQPRTVRDWSEDDISSDDDEFPSPPAGQRGTARRGGITGLTQLDPSSLVIARPKPLASNASWRSGGGGGGALALKLLQRPPRGNNVRANHGLPSLKGCQFAEQVQLNTAGGLVLSTKDKKTAVRLRPGGLTEEEAEDFWTASSSGSGSRLSGGGAARAARHGAAQQEEPELAEAAAFYRLPSDGSWWLEYCRFFTAAQAEAAAAAAGHALALPPGFDSGAELLKAVTREYAPLGDVVGAVQVRRAKQGSTALRLRGGTAGGAARNYFWRLAIDTCTWRVVTDLPAAVYVDVG</sequence>
<organism evidence="3 4">
    <name type="scientific">Micractinium conductrix</name>
    <dbReference type="NCBI Taxonomy" id="554055"/>
    <lineage>
        <taxon>Eukaryota</taxon>
        <taxon>Viridiplantae</taxon>
        <taxon>Chlorophyta</taxon>
        <taxon>core chlorophytes</taxon>
        <taxon>Trebouxiophyceae</taxon>
        <taxon>Chlorellales</taxon>
        <taxon>Chlorellaceae</taxon>
        <taxon>Chlorella clade</taxon>
        <taxon>Micractinium</taxon>
    </lineage>
</organism>
<feature type="compositionally biased region" description="Low complexity" evidence="1">
    <location>
        <begin position="608"/>
        <end position="618"/>
    </location>
</feature>
<dbReference type="Proteomes" id="UP000239649">
    <property type="component" value="Unassembled WGS sequence"/>
</dbReference>
<dbReference type="InterPro" id="IPR052145">
    <property type="entry name" value="Mediator/Homeobox_domain"/>
</dbReference>
<comment type="caution">
    <text evidence="3">The sequence shown here is derived from an EMBL/GenBank/DDBJ whole genome shotgun (WGS) entry which is preliminary data.</text>
</comment>
<feature type="compositionally biased region" description="Low complexity" evidence="1">
    <location>
        <begin position="537"/>
        <end position="557"/>
    </location>
</feature>
<feature type="compositionally biased region" description="Low complexity" evidence="1">
    <location>
        <begin position="462"/>
        <end position="485"/>
    </location>
</feature>
<dbReference type="OrthoDB" id="513065at2759"/>
<dbReference type="PANTHER" id="PTHR24330">
    <property type="entry name" value="HOMEOBOX PROTEIN BARH-LIKE"/>
    <property type="match status" value="1"/>
</dbReference>
<dbReference type="Pfam" id="PF14295">
    <property type="entry name" value="PAN_4"/>
    <property type="match status" value="2"/>
</dbReference>
<feature type="compositionally biased region" description="Acidic residues" evidence="1">
    <location>
        <begin position="766"/>
        <end position="777"/>
    </location>
</feature>
<reference evidence="3 4" key="1">
    <citation type="journal article" date="2018" name="Plant J.">
        <title>Genome sequences of Chlorella sorokiniana UTEX 1602 and Micractinium conductrix SAG 241.80: implications to maltose excretion by a green alga.</title>
        <authorList>
            <person name="Arriola M.B."/>
            <person name="Velmurugan N."/>
            <person name="Zhang Y."/>
            <person name="Plunkett M.H."/>
            <person name="Hondzo H."/>
            <person name="Barney B.M."/>
        </authorList>
    </citation>
    <scope>NUCLEOTIDE SEQUENCE [LARGE SCALE GENOMIC DNA]</scope>
    <source>
        <strain evidence="3 4">SAG 241.80</strain>
    </source>
</reference>
<feature type="compositionally biased region" description="Low complexity" evidence="1">
    <location>
        <begin position="739"/>
        <end position="758"/>
    </location>
</feature>
<dbReference type="EMBL" id="LHPF02000018">
    <property type="protein sequence ID" value="PSC70819.1"/>
    <property type="molecule type" value="Genomic_DNA"/>
</dbReference>
<dbReference type="STRING" id="554055.A0A2P6V9Q5"/>
<proteinExistence type="predicted"/>
<dbReference type="InterPro" id="IPR003609">
    <property type="entry name" value="Pan_app"/>
</dbReference>
<evidence type="ECO:0000259" key="2">
    <source>
        <dbReference type="Pfam" id="PF14295"/>
    </source>
</evidence>
<accession>A0A2P6V9Q5</accession>